<dbReference type="Gene3D" id="3.40.960.10">
    <property type="entry name" value="VSR Endonuclease"/>
    <property type="match status" value="1"/>
</dbReference>
<accession>A0A6I6MQ25</accession>
<feature type="compositionally biased region" description="Basic and acidic residues" evidence="1">
    <location>
        <begin position="1"/>
        <end position="19"/>
    </location>
</feature>
<evidence type="ECO:0000313" key="3">
    <source>
        <dbReference type="EMBL" id="QGZ96819.1"/>
    </source>
</evidence>
<sequence>MKHDPDSVSRARASRKDQTGAEAKLWSLLRNRRLIKHKFRRQYPIGPWVADFACPAIKLAIEVDGPSHDTSDQQAWDEMKTGYLRTSGWRVIRVKNADVYQALGEVEAASSQKLATKASPLPVRERVSVSEANDG</sequence>
<organism evidence="3 4">
    <name type="scientific">Terricaulis silvestris</name>
    <dbReference type="NCBI Taxonomy" id="2686094"/>
    <lineage>
        <taxon>Bacteria</taxon>
        <taxon>Pseudomonadati</taxon>
        <taxon>Pseudomonadota</taxon>
        <taxon>Alphaproteobacteria</taxon>
        <taxon>Caulobacterales</taxon>
        <taxon>Caulobacteraceae</taxon>
        <taxon>Terricaulis</taxon>
    </lineage>
</organism>
<dbReference type="KEGG" id="tsv:DSM104635_03681"/>
<proteinExistence type="predicted"/>
<dbReference type="Proteomes" id="UP000431269">
    <property type="component" value="Chromosome"/>
</dbReference>
<protein>
    <recommendedName>
        <fullName evidence="2">DUF559 domain-containing protein</fullName>
    </recommendedName>
</protein>
<dbReference type="PANTHER" id="PTHR38590">
    <property type="entry name" value="BLL0828 PROTEIN"/>
    <property type="match status" value="1"/>
</dbReference>
<evidence type="ECO:0000259" key="2">
    <source>
        <dbReference type="Pfam" id="PF04480"/>
    </source>
</evidence>
<dbReference type="Pfam" id="PF04480">
    <property type="entry name" value="DUF559"/>
    <property type="match status" value="1"/>
</dbReference>
<reference evidence="4" key="1">
    <citation type="submission" date="2019-12" db="EMBL/GenBank/DDBJ databases">
        <title>Complete genome of Terracaulis silvestris 0127_4.</title>
        <authorList>
            <person name="Vieira S."/>
            <person name="Riedel T."/>
            <person name="Sproer C."/>
            <person name="Pascual J."/>
            <person name="Boedeker C."/>
            <person name="Overmann J."/>
        </authorList>
    </citation>
    <scope>NUCLEOTIDE SEQUENCE [LARGE SCALE GENOMIC DNA]</scope>
    <source>
        <strain evidence="4">0127_4</strain>
    </source>
</reference>
<dbReference type="InterPro" id="IPR007569">
    <property type="entry name" value="DUF559"/>
</dbReference>
<name>A0A6I6MQ25_9CAUL</name>
<keyword evidence="4" id="KW-1185">Reference proteome</keyword>
<evidence type="ECO:0000313" key="4">
    <source>
        <dbReference type="Proteomes" id="UP000431269"/>
    </source>
</evidence>
<dbReference type="EMBL" id="CP047045">
    <property type="protein sequence ID" value="QGZ96819.1"/>
    <property type="molecule type" value="Genomic_DNA"/>
</dbReference>
<evidence type="ECO:0000256" key="1">
    <source>
        <dbReference type="SAM" id="MobiDB-lite"/>
    </source>
</evidence>
<dbReference type="SUPFAM" id="SSF52980">
    <property type="entry name" value="Restriction endonuclease-like"/>
    <property type="match status" value="1"/>
</dbReference>
<dbReference type="InterPro" id="IPR047216">
    <property type="entry name" value="Endonuclease_DUF559_bact"/>
</dbReference>
<dbReference type="InterPro" id="IPR011335">
    <property type="entry name" value="Restrct_endonuc-II-like"/>
</dbReference>
<gene>
    <name evidence="3" type="ORF">DSM104635_03681</name>
</gene>
<dbReference type="AlphaFoldDB" id="A0A6I6MQ25"/>
<dbReference type="CDD" id="cd01038">
    <property type="entry name" value="Endonuclease_DUF559"/>
    <property type="match status" value="1"/>
</dbReference>
<dbReference type="PANTHER" id="PTHR38590:SF1">
    <property type="entry name" value="BLL0828 PROTEIN"/>
    <property type="match status" value="1"/>
</dbReference>
<dbReference type="RefSeq" id="WP_158767587.1">
    <property type="nucleotide sequence ID" value="NZ_CP047045.1"/>
</dbReference>
<feature type="region of interest" description="Disordered" evidence="1">
    <location>
        <begin position="1"/>
        <end position="20"/>
    </location>
</feature>
<feature type="domain" description="DUF559" evidence="2">
    <location>
        <begin position="9"/>
        <end position="108"/>
    </location>
</feature>